<sequence>MSTIRKADFYYGSLLSVLVNNEVAPAIVHPSDDPRRIYSVTTNNGDFEIYSKYVTEPGDRQKNNSKLWNFNFSKEEVQSINQYKSEDKTVLFALLCGQHHKLQDSEIAVLTLEQAKDCLDSAYLRENHRIAVKTEHNKPDLRVYGTGRSDENRIRIKRFDFSLLKREEPSTVNK</sequence>
<accession>A0A1I5PSR1</accession>
<protein>
    <submittedName>
        <fullName evidence="1">Uncharacterized protein</fullName>
    </submittedName>
</protein>
<dbReference type="EMBL" id="FOXD01000004">
    <property type="protein sequence ID" value="SFP36910.1"/>
    <property type="molecule type" value="Genomic_DNA"/>
</dbReference>
<dbReference type="Proteomes" id="UP000198892">
    <property type="component" value="Unassembled WGS sequence"/>
</dbReference>
<keyword evidence="2" id="KW-1185">Reference proteome</keyword>
<name>A0A1I5PSR1_9BACI</name>
<dbReference type="AlphaFoldDB" id="A0A1I5PSR1"/>
<reference evidence="2" key="1">
    <citation type="submission" date="2016-10" db="EMBL/GenBank/DDBJ databases">
        <authorList>
            <person name="Varghese N."/>
            <person name="Submissions S."/>
        </authorList>
    </citation>
    <scope>NUCLEOTIDE SEQUENCE [LARGE SCALE GENOMIC DNA]</scope>
    <source>
        <strain evidence="2">S7</strain>
    </source>
</reference>
<evidence type="ECO:0000313" key="2">
    <source>
        <dbReference type="Proteomes" id="UP000198892"/>
    </source>
</evidence>
<proteinExistence type="predicted"/>
<gene>
    <name evidence="1" type="ORF">SAMN05518683_104212</name>
</gene>
<dbReference type="OrthoDB" id="2083716at2"/>
<dbReference type="RefSeq" id="WP_093335857.1">
    <property type="nucleotide sequence ID" value="NZ_FOXD01000004.1"/>
</dbReference>
<evidence type="ECO:0000313" key="1">
    <source>
        <dbReference type="EMBL" id="SFP36910.1"/>
    </source>
</evidence>
<organism evidence="1 2">
    <name type="scientific">Salibacterium halotolerans</name>
    <dbReference type="NCBI Taxonomy" id="1884432"/>
    <lineage>
        <taxon>Bacteria</taxon>
        <taxon>Bacillati</taxon>
        <taxon>Bacillota</taxon>
        <taxon>Bacilli</taxon>
        <taxon>Bacillales</taxon>
        <taxon>Bacillaceae</taxon>
    </lineage>
</organism>